<proteinExistence type="predicted"/>
<dbReference type="AlphaFoldDB" id="A0A5M8QPL4"/>
<dbReference type="Proteomes" id="UP000323221">
    <property type="component" value="Unassembled WGS sequence"/>
</dbReference>
<protein>
    <submittedName>
        <fullName evidence="2">Uncharacterized protein</fullName>
    </submittedName>
</protein>
<keyword evidence="1" id="KW-0472">Membrane</keyword>
<organism evidence="2 3">
    <name type="scientific">Agrococcus sediminis</name>
    <dbReference type="NCBI Taxonomy" id="2599924"/>
    <lineage>
        <taxon>Bacteria</taxon>
        <taxon>Bacillati</taxon>
        <taxon>Actinomycetota</taxon>
        <taxon>Actinomycetes</taxon>
        <taxon>Micrococcales</taxon>
        <taxon>Microbacteriaceae</taxon>
        <taxon>Agrococcus</taxon>
    </lineage>
</organism>
<evidence type="ECO:0000256" key="1">
    <source>
        <dbReference type="SAM" id="Phobius"/>
    </source>
</evidence>
<feature type="transmembrane region" description="Helical" evidence="1">
    <location>
        <begin position="6"/>
        <end position="30"/>
    </location>
</feature>
<gene>
    <name evidence="2" type="ORF">FQ330_01515</name>
</gene>
<accession>A0A5M8QPL4</accession>
<sequence>MPAMPPLVVLGLALMAASVVISGIDIVRTVRSGREPERRLRAFLLAAGVLIAGGILVVVGSTLG</sequence>
<evidence type="ECO:0000313" key="3">
    <source>
        <dbReference type="Proteomes" id="UP000323221"/>
    </source>
</evidence>
<evidence type="ECO:0000313" key="2">
    <source>
        <dbReference type="EMBL" id="KAA6436132.1"/>
    </source>
</evidence>
<reference evidence="2 3" key="1">
    <citation type="submission" date="2019-08" db="EMBL/GenBank/DDBJ databases">
        <title>Agrococcus lahaulensis sp. nov., isolated from a cold desert of the Indian Himalayas.</title>
        <authorList>
            <person name="Qu J.H."/>
        </authorList>
    </citation>
    <scope>NUCLEOTIDE SEQUENCE [LARGE SCALE GENOMIC DNA]</scope>
    <source>
        <strain evidence="2 3">NS18</strain>
    </source>
</reference>
<keyword evidence="1" id="KW-0812">Transmembrane</keyword>
<name>A0A5M8QPL4_9MICO</name>
<dbReference type="EMBL" id="VOIR01000011">
    <property type="protein sequence ID" value="KAA6436132.1"/>
    <property type="molecule type" value="Genomic_DNA"/>
</dbReference>
<comment type="caution">
    <text evidence="2">The sequence shown here is derived from an EMBL/GenBank/DDBJ whole genome shotgun (WGS) entry which is preliminary data.</text>
</comment>
<dbReference type="RefSeq" id="WP_146354647.1">
    <property type="nucleotide sequence ID" value="NZ_VOIR01000011.1"/>
</dbReference>
<dbReference type="OrthoDB" id="5125276at2"/>
<feature type="transmembrane region" description="Helical" evidence="1">
    <location>
        <begin position="42"/>
        <end position="63"/>
    </location>
</feature>
<keyword evidence="3" id="KW-1185">Reference proteome</keyword>
<keyword evidence="1" id="KW-1133">Transmembrane helix</keyword>